<proteinExistence type="predicted"/>
<dbReference type="EMBL" id="AVOT02002666">
    <property type="protein sequence ID" value="MBW0471118.1"/>
    <property type="molecule type" value="Genomic_DNA"/>
</dbReference>
<accession>A0A9Q3BU54</accession>
<protein>
    <submittedName>
        <fullName evidence="1">Uncharacterized protein</fullName>
    </submittedName>
</protein>
<keyword evidence="2" id="KW-1185">Reference proteome</keyword>
<dbReference type="Proteomes" id="UP000765509">
    <property type="component" value="Unassembled WGS sequence"/>
</dbReference>
<dbReference type="AlphaFoldDB" id="A0A9Q3BU54"/>
<dbReference type="Gene3D" id="3.10.10.10">
    <property type="entry name" value="HIV Type 1 Reverse Transcriptase, subunit A, domain 1"/>
    <property type="match status" value="1"/>
</dbReference>
<organism evidence="1 2">
    <name type="scientific">Austropuccinia psidii MF-1</name>
    <dbReference type="NCBI Taxonomy" id="1389203"/>
    <lineage>
        <taxon>Eukaryota</taxon>
        <taxon>Fungi</taxon>
        <taxon>Dikarya</taxon>
        <taxon>Basidiomycota</taxon>
        <taxon>Pucciniomycotina</taxon>
        <taxon>Pucciniomycetes</taxon>
        <taxon>Pucciniales</taxon>
        <taxon>Sphaerophragmiaceae</taxon>
        <taxon>Austropuccinia</taxon>
    </lineage>
</organism>
<dbReference type="InterPro" id="IPR043502">
    <property type="entry name" value="DNA/RNA_pol_sf"/>
</dbReference>
<dbReference type="OrthoDB" id="3250101at2759"/>
<name>A0A9Q3BU54_9BASI</name>
<dbReference type="SUPFAM" id="SSF56672">
    <property type="entry name" value="DNA/RNA polymerases"/>
    <property type="match status" value="1"/>
</dbReference>
<sequence>MKEDLIESLFQYREDFSSDNEPLGAVKGYEVQIPYPPLLRIPAYPASRRASEALGTHINELMKLLVLRKFGHNEEVEVASPVIITFHNYESKMISDFKALSTYTISNGYPIPRVHETLNQISKARLTTSMDALKGLQQNVVTATASRSLGIISHC</sequence>
<reference evidence="1" key="1">
    <citation type="submission" date="2021-03" db="EMBL/GenBank/DDBJ databases">
        <title>Draft genome sequence of rust myrtle Austropuccinia psidii MF-1, a brazilian biotype.</title>
        <authorList>
            <person name="Quecine M.C."/>
            <person name="Pachon D.M.R."/>
            <person name="Bonatelli M.L."/>
            <person name="Correr F.H."/>
            <person name="Franceschini L.M."/>
            <person name="Leite T.F."/>
            <person name="Margarido G.R.A."/>
            <person name="Almeida C.A."/>
            <person name="Ferrarezi J.A."/>
            <person name="Labate C.A."/>
        </authorList>
    </citation>
    <scope>NUCLEOTIDE SEQUENCE</scope>
    <source>
        <strain evidence="1">MF-1</strain>
    </source>
</reference>
<evidence type="ECO:0000313" key="1">
    <source>
        <dbReference type="EMBL" id="MBW0471118.1"/>
    </source>
</evidence>
<dbReference type="InterPro" id="IPR043128">
    <property type="entry name" value="Rev_trsase/Diguanyl_cyclase"/>
</dbReference>
<gene>
    <name evidence="1" type="ORF">O181_010833</name>
</gene>
<evidence type="ECO:0000313" key="2">
    <source>
        <dbReference type="Proteomes" id="UP000765509"/>
    </source>
</evidence>
<dbReference type="Gene3D" id="3.30.70.270">
    <property type="match status" value="1"/>
</dbReference>
<comment type="caution">
    <text evidence="1">The sequence shown here is derived from an EMBL/GenBank/DDBJ whole genome shotgun (WGS) entry which is preliminary data.</text>
</comment>